<feature type="transmembrane region" description="Helical" evidence="1">
    <location>
        <begin position="80"/>
        <end position="106"/>
    </location>
</feature>
<keyword evidence="1" id="KW-0472">Membrane</keyword>
<feature type="transmembrane region" description="Helical" evidence="1">
    <location>
        <begin position="194"/>
        <end position="214"/>
    </location>
</feature>
<evidence type="ECO:0000259" key="2">
    <source>
        <dbReference type="Pfam" id="PF01757"/>
    </source>
</evidence>
<dbReference type="Pfam" id="PF01757">
    <property type="entry name" value="Acyl_transf_3"/>
    <property type="match status" value="1"/>
</dbReference>
<protein>
    <recommendedName>
        <fullName evidence="2">Acyltransferase 3 domain-containing protein</fullName>
    </recommendedName>
</protein>
<feature type="transmembrane region" description="Helical" evidence="1">
    <location>
        <begin position="286"/>
        <end position="306"/>
    </location>
</feature>
<dbReference type="InterPro" id="IPR002656">
    <property type="entry name" value="Acyl_transf_3_dom"/>
</dbReference>
<dbReference type="Proteomes" id="UP000266172">
    <property type="component" value="Unassembled WGS sequence"/>
</dbReference>
<dbReference type="EMBL" id="QRVL01000008">
    <property type="protein sequence ID" value="RGS39657.1"/>
    <property type="molecule type" value="Genomic_DNA"/>
</dbReference>
<keyword evidence="1" id="KW-0812">Transmembrane</keyword>
<evidence type="ECO:0000313" key="4">
    <source>
        <dbReference type="Proteomes" id="UP000266172"/>
    </source>
</evidence>
<feature type="transmembrane region" description="Helical" evidence="1">
    <location>
        <begin position="12"/>
        <end position="30"/>
    </location>
</feature>
<feature type="transmembrane region" description="Helical" evidence="1">
    <location>
        <begin position="140"/>
        <end position="157"/>
    </location>
</feature>
<comment type="caution">
    <text evidence="3">The sequence shown here is derived from an EMBL/GenBank/DDBJ whole genome shotgun (WGS) entry which is preliminary data.</text>
</comment>
<name>A0A395VA78_9FIRM</name>
<keyword evidence="1" id="KW-1133">Transmembrane helix</keyword>
<evidence type="ECO:0000313" key="3">
    <source>
        <dbReference type="EMBL" id="RGS39657.1"/>
    </source>
</evidence>
<feature type="domain" description="Acyltransferase 3" evidence="2">
    <location>
        <begin position="7"/>
        <end position="304"/>
    </location>
</feature>
<proteinExistence type="predicted"/>
<gene>
    <name evidence="3" type="ORF">DWX93_10545</name>
</gene>
<dbReference type="GO" id="GO:0016747">
    <property type="term" value="F:acyltransferase activity, transferring groups other than amino-acyl groups"/>
    <property type="evidence" value="ECO:0007669"/>
    <property type="project" value="InterPro"/>
</dbReference>
<evidence type="ECO:0000256" key="1">
    <source>
        <dbReference type="SAM" id="Phobius"/>
    </source>
</evidence>
<dbReference type="AlphaFoldDB" id="A0A395VA78"/>
<feature type="transmembrane region" description="Helical" evidence="1">
    <location>
        <begin position="226"/>
        <end position="243"/>
    </location>
</feature>
<reference evidence="3 4" key="1">
    <citation type="submission" date="2018-08" db="EMBL/GenBank/DDBJ databases">
        <title>A genome reference for cultivated species of the human gut microbiota.</title>
        <authorList>
            <person name="Zou Y."/>
            <person name="Xue W."/>
            <person name="Luo G."/>
        </authorList>
    </citation>
    <scope>NUCLEOTIDE SEQUENCE [LARGE SCALE GENOMIC DNA]</scope>
    <source>
        <strain evidence="3 4">AF22-12AC</strain>
    </source>
</reference>
<accession>A0A395VA78</accession>
<sequence length="354" mass="40982">MPKQRNSSFELIRILCIFFVVFWHSIGPYTNDLSTGNLVGSSFVNTLTNNTNLLFMMVSGYFGIRFNLEKLIKLDIAIIFYDLLHLFLFGEFGIKSLIIACMPITFKSHWFISYYFVITILSSFLNKIPEQLDRRSFRNLILLLLFLFYVIPTVFFYEIIEDAGKGVVCMTIMYLIGRYIRLYLSDLSFSQKKLAAVFFSVSILATVLNIILSLKKGVFTGMYCRDNSILIAVTAISFFLFFREMNFSSRIINHLSGDVVILYCIEGYARKFFWQYFDLAPYTKSPYFIGIVFVFAVVVFLFCILLNELRRLLFDRIDGALAALIMKPVNACTPALINGYRRAHDGMVQFLRKK</sequence>
<feature type="transmembrane region" description="Helical" evidence="1">
    <location>
        <begin position="112"/>
        <end position="128"/>
    </location>
</feature>
<organism evidence="3 4">
    <name type="scientific">Roseburia hominis</name>
    <dbReference type="NCBI Taxonomy" id="301301"/>
    <lineage>
        <taxon>Bacteria</taxon>
        <taxon>Bacillati</taxon>
        <taxon>Bacillota</taxon>
        <taxon>Clostridia</taxon>
        <taxon>Lachnospirales</taxon>
        <taxon>Lachnospiraceae</taxon>
        <taxon>Roseburia</taxon>
    </lineage>
</organism>
<feature type="transmembrane region" description="Helical" evidence="1">
    <location>
        <begin position="50"/>
        <end position="68"/>
    </location>
</feature>
<dbReference type="RefSeq" id="WP_118097612.1">
    <property type="nucleotide sequence ID" value="NZ_CAUGCI010000002.1"/>
</dbReference>